<keyword evidence="3" id="KW-0847">Vitamin C</keyword>
<sequence length="151" mass="16719">MSVSTYMQADYKVNLQAEAFKLLIVFLTEEEDPVISQVNRRIQLITGLSDETVEFLQVADYSIGGFFEPHLDYFLGFDSEPLEPDETGNRVATFMTYMSDVEAGGASVFPHLGSIIAPKKGTAMFWYNLLQSGKGDHLFPVGGSMSENKSS</sequence>
<dbReference type="GO" id="GO:0005783">
    <property type="term" value="C:endoplasmic reticulum"/>
    <property type="evidence" value="ECO:0007669"/>
    <property type="project" value="TreeGrafter"/>
</dbReference>
<evidence type="ECO:0000256" key="3">
    <source>
        <dbReference type="ARBA" id="ARBA00022896"/>
    </source>
</evidence>
<dbReference type="InterPro" id="IPR006620">
    <property type="entry name" value="Pro_4_hyd_alph"/>
</dbReference>
<dbReference type="Proteomes" id="UP000245341">
    <property type="component" value="Unplaced"/>
</dbReference>
<evidence type="ECO:0000313" key="8">
    <source>
        <dbReference type="Proteomes" id="UP000245341"/>
    </source>
</evidence>
<dbReference type="PANTHER" id="PTHR10869:SF244">
    <property type="entry name" value="PROLYL 4-HYDROXYLASE SUBUNIT ALPHA-2"/>
    <property type="match status" value="1"/>
</dbReference>
<dbReference type="AlphaFoldDB" id="A0A7F8RQI4"/>
<dbReference type="GO" id="GO:0031418">
    <property type="term" value="F:L-ascorbic acid binding"/>
    <property type="evidence" value="ECO:0007669"/>
    <property type="project" value="UniProtKB-KW"/>
</dbReference>
<name>A0A7F8RQI4_LEPWE</name>
<keyword evidence="4" id="KW-0223">Dioxygenase</keyword>
<comment type="cofactor">
    <cofactor evidence="1">
        <name>L-ascorbate</name>
        <dbReference type="ChEBI" id="CHEBI:38290"/>
    </cofactor>
</comment>
<reference evidence="9" key="1">
    <citation type="submission" date="2025-08" db="UniProtKB">
        <authorList>
            <consortium name="RefSeq"/>
        </authorList>
    </citation>
    <scope>IDENTIFICATION</scope>
    <source>
        <tissue evidence="9">Liver</tissue>
    </source>
</reference>
<evidence type="ECO:0000259" key="7">
    <source>
        <dbReference type="SMART" id="SM00702"/>
    </source>
</evidence>
<accession>A0A7F8RQI4</accession>
<gene>
    <name evidence="9" type="primary">LOC102727545</name>
</gene>
<dbReference type="Gene3D" id="2.60.120.620">
    <property type="entry name" value="q2cbj1_9rhob like domain"/>
    <property type="match status" value="1"/>
</dbReference>
<evidence type="ECO:0000256" key="2">
    <source>
        <dbReference type="ARBA" id="ARBA00022723"/>
    </source>
</evidence>
<dbReference type="GO" id="GO:0005506">
    <property type="term" value="F:iron ion binding"/>
    <property type="evidence" value="ECO:0007669"/>
    <property type="project" value="InterPro"/>
</dbReference>
<dbReference type="InterPro" id="IPR044862">
    <property type="entry name" value="Pro_4_hyd_alph_FE2OG_OXY"/>
</dbReference>
<organism evidence="8 9">
    <name type="scientific">Leptonychotes weddellii</name>
    <name type="common">Weddell seal</name>
    <name type="synonym">Otaria weddellii</name>
    <dbReference type="NCBI Taxonomy" id="9713"/>
    <lineage>
        <taxon>Eukaryota</taxon>
        <taxon>Metazoa</taxon>
        <taxon>Chordata</taxon>
        <taxon>Craniata</taxon>
        <taxon>Vertebrata</taxon>
        <taxon>Euteleostomi</taxon>
        <taxon>Mammalia</taxon>
        <taxon>Eutheria</taxon>
        <taxon>Laurasiatheria</taxon>
        <taxon>Carnivora</taxon>
        <taxon>Caniformia</taxon>
        <taxon>Pinnipedia</taxon>
        <taxon>Phocidae</taxon>
        <taxon>Monachinae</taxon>
        <taxon>Lobodontini</taxon>
        <taxon>Leptonychotes</taxon>
    </lineage>
</organism>
<proteinExistence type="predicted"/>
<dbReference type="GO" id="GO:0004656">
    <property type="term" value="F:procollagen-proline 4-dioxygenase activity"/>
    <property type="evidence" value="ECO:0007669"/>
    <property type="project" value="TreeGrafter"/>
</dbReference>
<evidence type="ECO:0000256" key="4">
    <source>
        <dbReference type="ARBA" id="ARBA00022964"/>
    </source>
</evidence>
<dbReference type="InterPro" id="IPR045054">
    <property type="entry name" value="P4HA-like"/>
</dbReference>
<dbReference type="KEGG" id="lww:102727545"/>
<dbReference type="PANTHER" id="PTHR10869">
    <property type="entry name" value="PROLYL 4-HYDROXYLASE ALPHA SUBUNIT"/>
    <property type="match status" value="1"/>
</dbReference>
<keyword evidence="2" id="KW-0479">Metal-binding</keyword>
<feature type="domain" description="Prolyl 4-hydroxylase alpha subunit" evidence="7">
    <location>
        <begin position="6"/>
        <end position="151"/>
    </location>
</feature>
<keyword evidence="6" id="KW-0408">Iron</keyword>
<keyword evidence="8" id="KW-1185">Reference proteome</keyword>
<dbReference type="OrthoDB" id="420380at2759"/>
<evidence type="ECO:0000256" key="5">
    <source>
        <dbReference type="ARBA" id="ARBA00023002"/>
    </source>
</evidence>
<evidence type="ECO:0000256" key="1">
    <source>
        <dbReference type="ARBA" id="ARBA00001961"/>
    </source>
</evidence>
<dbReference type="Pfam" id="PF13640">
    <property type="entry name" value="2OG-FeII_Oxy_3"/>
    <property type="match status" value="1"/>
</dbReference>
<dbReference type="SMART" id="SM00702">
    <property type="entry name" value="P4Hc"/>
    <property type="match status" value="1"/>
</dbReference>
<keyword evidence="5" id="KW-0560">Oxidoreductase</keyword>
<protein>
    <submittedName>
        <fullName evidence="9">Prolyl 4-hydroxylase subunit alpha-2-like</fullName>
    </submittedName>
</protein>
<evidence type="ECO:0000313" key="9">
    <source>
        <dbReference type="RefSeq" id="XP_030895545.1"/>
    </source>
</evidence>
<dbReference type="GeneID" id="102727545"/>
<dbReference type="RefSeq" id="XP_030895545.1">
    <property type="nucleotide sequence ID" value="XM_031039685.1"/>
</dbReference>
<evidence type="ECO:0000256" key="6">
    <source>
        <dbReference type="ARBA" id="ARBA00023004"/>
    </source>
</evidence>